<dbReference type="InterPro" id="IPR044946">
    <property type="entry name" value="Restrct_endonuc_typeI_TRD_sf"/>
</dbReference>
<proteinExistence type="inferred from homology"/>
<keyword evidence="5" id="KW-0540">Nuclease</keyword>
<sequence length="465" mass="51127">MKAKYVAAAGPVQGPRTLPDGWRWGRLGEFLSIRDRSINPADSPSKSFQLYSVPSHATGYPEQVVGSEIGSAKQSIGHGDVLLCKINPRINRVWKVVDHECGELIASTEWIRFPATANIEPDYLRYLLMRDGLRNYLAMNASGVGGSLMRVRPAVIEPILVPIAPYTHQKRIVACIDELFAEIDDGEAALARARTDLTTWRKSLLKAAVTGELTADWRAANAPGETGGELLFQILRKRRTTWEEGQGKRRSGYVEPAPPNNTVQPTLPTGWVWASVQQLSQVVRGASPRPAGDPRFFGGTIPWITVGALTRNHSKYLTSTNQFVTELGRDHSRFVPADTLLFTNSGATLGVPRITKIGGCINDGSVALLNMDEPVKSYVYYFLQTQTEKLRALNQGAAQPNLNTTIVKEIRVPLPPIEEVYEIVANIERLLDEQDACEDDIKDLKGAPDSLRQSVLAAAFCGELS</sequence>
<gene>
    <name evidence="5" type="ORF">NFI95_10430</name>
</gene>
<dbReference type="PANTHER" id="PTHR43140">
    <property type="entry name" value="TYPE-1 RESTRICTION ENZYME ECOKI SPECIFICITY PROTEIN"/>
    <property type="match status" value="1"/>
</dbReference>
<comment type="similarity">
    <text evidence="1">Belongs to the type-I restriction system S methylase family.</text>
</comment>
<dbReference type="GO" id="GO:0016787">
    <property type="term" value="F:hydrolase activity"/>
    <property type="evidence" value="ECO:0007669"/>
    <property type="project" value="UniProtKB-KW"/>
</dbReference>
<dbReference type="EMBL" id="JAMSKV010000008">
    <property type="protein sequence ID" value="MCQ8278868.1"/>
    <property type="molecule type" value="Genomic_DNA"/>
</dbReference>
<evidence type="ECO:0000256" key="2">
    <source>
        <dbReference type="ARBA" id="ARBA00022747"/>
    </source>
</evidence>
<evidence type="ECO:0000256" key="3">
    <source>
        <dbReference type="ARBA" id="ARBA00023125"/>
    </source>
</evidence>
<evidence type="ECO:0000259" key="4">
    <source>
        <dbReference type="Pfam" id="PF01420"/>
    </source>
</evidence>
<evidence type="ECO:0000313" key="6">
    <source>
        <dbReference type="Proteomes" id="UP001524587"/>
    </source>
</evidence>
<dbReference type="Gene3D" id="3.90.220.20">
    <property type="entry name" value="DNA methylase specificity domains"/>
    <property type="match status" value="2"/>
</dbReference>
<name>A0ABT1WAM0_9PROT</name>
<keyword evidence="5" id="KW-0378">Hydrolase</keyword>
<keyword evidence="3" id="KW-0238">DNA-binding</keyword>
<dbReference type="SUPFAM" id="SSF116734">
    <property type="entry name" value="DNA methylase specificity domain"/>
    <property type="match status" value="2"/>
</dbReference>
<keyword evidence="6" id="KW-1185">Reference proteome</keyword>
<dbReference type="CDD" id="cd17283">
    <property type="entry name" value="RMtype1_S_Hpy180ORF7835P_TRD2-CR2_like"/>
    <property type="match status" value="1"/>
</dbReference>
<reference evidence="5 6" key="1">
    <citation type="submission" date="2022-06" db="EMBL/GenBank/DDBJ databases">
        <title>Endosaccharibacter gen. nov., sp. nov., endophytic bacteria isolated from sugarcane.</title>
        <authorList>
            <person name="Pitiwittayakul N."/>
            <person name="Yukphan P."/>
            <person name="Charoenyingcharoen P."/>
            <person name="Tanasupawat S."/>
        </authorList>
    </citation>
    <scope>NUCLEOTIDE SEQUENCE [LARGE SCALE GENOMIC DNA]</scope>
    <source>
        <strain evidence="5 6">KSS8</strain>
    </source>
</reference>
<dbReference type="InterPro" id="IPR051212">
    <property type="entry name" value="Type-I_RE_S_subunit"/>
</dbReference>
<protein>
    <submittedName>
        <fullName evidence="5">Restriction endonuclease subunit S</fullName>
        <ecNumber evidence="5">3.1.21.-</ecNumber>
    </submittedName>
</protein>
<keyword evidence="5" id="KW-0255">Endonuclease</keyword>
<dbReference type="GO" id="GO:0004519">
    <property type="term" value="F:endonuclease activity"/>
    <property type="evidence" value="ECO:0007669"/>
    <property type="project" value="UniProtKB-KW"/>
</dbReference>
<keyword evidence="2" id="KW-0680">Restriction system</keyword>
<dbReference type="Pfam" id="PF01420">
    <property type="entry name" value="Methylase_S"/>
    <property type="match status" value="1"/>
</dbReference>
<feature type="domain" description="Type I restriction modification DNA specificity" evidence="4">
    <location>
        <begin position="271"/>
        <end position="438"/>
    </location>
</feature>
<comment type="caution">
    <text evidence="5">The sequence shown here is derived from an EMBL/GenBank/DDBJ whole genome shotgun (WGS) entry which is preliminary data.</text>
</comment>
<evidence type="ECO:0000256" key="1">
    <source>
        <dbReference type="ARBA" id="ARBA00010923"/>
    </source>
</evidence>
<dbReference type="Proteomes" id="UP001524587">
    <property type="component" value="Unassembled WGS sequence"/>
</dbReference>
<evidence type="ECO:0000313" key="5">
    <source>
        <dbReference type="EMBL" id="MCQ8278868.1"/>
    </source>
</evidence>
<dbReference type="EC" id="3.1.21.-" evidence="5"/>
<dbReference type="PANTHER" id="PTHR43140:SF1">
    <property type="entry name" value="TYPE I RESTRICTION ENZYME ECOKI SPECIFICITY SUBUNIT"/>
    <property type="match status" value="1"/>
</dbReference>
<organism evidence="5 6">
    <name type="scientific">Endosaccharibacter trunci</name>
    <dbReference type="NCBI Taxonomy" id="2812733"/>
    <lineage>
        <taxon>Bacteria</taxon>
        <taxon>Pseudomonadati</taxon>
        <taxon>Pseudomonadota</taxon>
        <taxon>Alphaproteobacteria</taxon>
        <taxon>Acetobacterales</taxon>
        <taxon>Acetobacteraceae</taxon>
        <taxon>Endosaccharibacter</taxon>
    </lineage>
</organism>
<accession>A0ABT1WAM0</accession>
<dbReference type="InterPro" id="IPR000055">
    <property type="entry name" value="Restrct_endonuc_typeI_TRD"/>
</dbReference>
<dbReference type="RefSeq" id="WP_422864348.1">
    <property type="nucleotide sequence ID" value="NZ_JAMSKV010000008.1"/>
</dbReference>